<evidence type="ECO:0000313" key="2">
    <source>
        <dbReference type="Proteomes" id="UP000028826"/>
    </source>
</evidence>
<sequence>MIGLRPLAGFAALVGAFVIWSIAFLLLYGTHATGCALGWEARAFLMTSFLRAVLAGIVALTFAALFLLRPATGEEPLARVAHLVFIAALVATAFCFAAVFVLPLC</sequence>
<dbReference type="OrthoDB" id="7433399at2"/>
<gene>
    <name evidence="1" type="ORF">CN97_13295</name>
</gene>
<dbReference type="EMBL" id="JGYG01000003">
    <property type="protein sequence ID" value="KFI30518.1"/>
    <property type="molecule type" value="Genomic_DNA"/>
</dbReference>
<evidence type="ECO:0000313" key="1">
    <source>
        <dbReference type="EMBL" id="KFI30518.1"/>
    </source>
</evidence>
<dbReference type="RefSeq" id="WP_051911037.1">
    <property type="nucleotide sequence ID" value="NZ_CP035510.1"/>
</dbReference>
<comment type="caution">
    <text evidence="1">The sequence shown here is derived from an EMBL/GenBank/DDBJ whole genome shotgun (WGS) entry which is preliminary data.</text>
</comment>
<protein>
    <submittedName>
        <fullName evidence="1">Uncharacterized protein</fullName>
    </submittedName>
</protein>
<proteinExistence type="predicted"/>
<keyword evidence="2" id="KW-1185">Reference proteome</keyword>
<dbReference type="AlphaFoldDB" id="A0A086Y8B8"/>
<dbReference type="STRING" id="195105.CN97_13295"/>
<dbReference type="Proteomes" id="UP000028826">
    <property type="component" value="Unassembled WGS sequence"/>
</dbReference>
<organism evidence="1 2">
    <name type="scientific">Haematobacter massiliensis</name>
    <dbReference type="NCBI Taxonomy" id="195105"/>
    <lineage>
        <taxon>Bacteria</taxon>
        <taxon>Pseudomonadati</taxon>
        <taxon>Pseudomonadota</taxon>
        <taxon>Alphaproteobacteria</taxon>
        <taxon>Rhodobacterales</taxon>
        <taxon>Paracoccaceae</taxon>
        <taxon>Haematobacter</taxon>
    </lineage>
</organism>
<accession>A0A086Y8B8</accession>
<reference evidence="1 2" key="1">
    <citation type="submission" date="2014-03" db="EMBL/GenBank/DDBJ databases">
        <title>Genome of Haematobacter massiliensis CCUG 47968.</title>
        <authorList>
            <person name="Wang D."/>
            <person name="Wang G."/>
        </authorList>
    </citation>
    <scope>NUCLEOTIDE SEQUENCE [LARGE SCALE GENOMIC DNA]</scope>
    <source>
        <strain evidence="1 2">CCUG 47968</strain>
    </source>
</reference>
<name>A0A086Y8B8_9RHOB</name>